<dbReference type="RefSeq" id="WP_223989187.1">
    <property type="nucleotide sequence ID" value="NZ_CAJZAG010000005.1"/>
</dbReference>
<keyword evidence="4" id="KW-1185">Reference proteome</keyword>
<dbReference type="InterPro" id="IPR052020">
    <property type="entry name" value="Cyclic_di-GMP/3'3'-cGAMP_PDE"/>
</dbReference>
<organism evidence="3 4">
    <name type="scientific">Cupriavidus pampae</name>
    <dbReference type="NCBI Taxonomy" id="659251"/>
    <lineage>
        <taxon>Bacteria</taxon>
        <taxon>Pseudomonadati</taxon>
        <taxon>Pseudomonadota</taxon>
        <taxon>Betaproteobacteria</taxon>
        <taxon>Burkholderiales</taxon>
        <taxon>Burkholderiaceae</taxon>
        <taxon>Cupriavidus</taxon>
    </lineage>
</organism>
<dbReference type="PRINTS" id="PR00038">
    <property type="entry name" value="HTHLUXR"/>
</dbReference>
<dbReference type="EC" id="3.1.4.-" evidence="3"/>
<reference evidence="3 4" key="1">
    <citation type="submission" date="2021-08" db="EMBL/GenBank/DDBJ databases">
        <authorList>
            <person name="Peeters C."/>
        </authorList>
    </citation>
    <scope>NUCLEOTIDE SEQUENCE [LARGE SCALE GENOMIC DNA]</scope>
    <source>
        <strain evidence="3 4">LMG 32289</strain>
    </source>
</reference>
<dbReference type="EMBL" id="CAJZAG010000005">
    <property type="protein sequence ID" value="CAG9173361.1"/>
    <property type="molecule type" value="Genomic_DNA"/>
</dbReference>
<feature type="domain" description="HTH luxR-type" evidence="1">
    <location>
        <begin position="428"/>
        <end position="493"/>
    </location>
</feature>
<dbReference type="InterPro" id="IPR000792">
    <property type="entry name" value="Tscrpt_reg_LuxR_C"/>
</dbReference>
<dbReference type="Pfam" id="PF00196">
    <property type="entry name" value="GerE"/>
    <property type="match status" value="1"/>
</dbReference>
<proteinExistence type="predicted"/>
<dbReference type="PROSITE" id="PS51832">
    <property type="entry name" value="HD_GYP"/>
    <property type="match status" value="1"/>
</dbReference>
<evidence type="ECO:0000313" key="4">
    <source>
        <dbReference type="Proteomes" id="UP000706525"/>
    </source>
</evidence>
<evidence type="ECO:0000313" key="3">
    <source>
        <dbReference type="EMBL" id="CAG9173361.1"/>
    </source>
</evidence>
<dbReference type="SUPFAM" id="SSF109604">
    <property type="entry name" value="HD-domain/PDEase-like"/>
    <property type="match status" value="1"/>
</dbReference>
<name>A0ABM8X0H8_9BURK</name>
<dbReference type="Gene3D" id="1.10.3210.10">
    <property type="entry name" value="Hypothetical protein af1432"/>
    <property type="match status" value="2"/>
</dbReference>
<dbReference type="SMART" id="SM00421">
    <property type="entry name" value="HTH_LUXR"/>
    <property type="match status" value="1"/>
</dbReference>
<dbReference type="SUPFAM" id="SSF46894">
    <property type="entry name" value="C-terminal effector domain of the bipartite response regulators"/>
    <property type="match status" value="1"/>
</dbReference>
<sequence>MTDQTASSRSQLRVFDVVKALAFVGDLSMGQPTNYSLRTAWLATRLAQAAQLDAAACHTACETALLRWAGCTANAGGFAEVFGDDIATRAAMLDGRTIDWLKPMEQAGGAGVVLQPLAQIHCEVSAEVGRMLGLAPATETALRHIFEAWDGSGQPAHLQGDAVPMAVCVVSLAGDLEVLSRTHGTELALALIGRYAGHRYPAWLASVATTHAAEWLAELEASSPATLDTALATPPMQRTTSAELIADVIDLKLPWMMGFSRAVAATAAGALARLTSDKSAHARIYRAGLIHGLGRAAVPNQIWNMTTPLPESAWERLRLVPYWTARAAQWQGPLGEAAELASFAYERVDGSGYFRGARDQALSVEARVLAAAVAWVAMRARRPWRAALSEDTAIKAIRDEVAAGRLCGEAVEALLSDGIGGAQRLPQTRDHGARLSPREVDVLRAVSRGATNKETARELELSPSTVATHLESVFRKLGCTTRAAATLKASALGLL</sequence>
<keyword evidence="3" id="KW-0378">Hydrolase</keyword>
<evidence type="ECO:0000259" key="1">
    <source>
        <dbReference type="PROSITE" id="PS50043"/>
    </source>
</evidence>
<gene>
    <name evidence="3" type="ORF">LMG32289_02846</name>
</gene>
<dbReference type="InterPro" id="IPR036388">
    <property type="entry name" value="WH-like_DNA-bd_sf"/>
</dbReference>
<dbReference type="PANTHER" id="PTHR45228">
    <property type="entry name" value="CYCLIC DI-GMP PHOSPHODIESTERASE TM_0186-RELATED"/>
    <property type="match status" value="1"/>
</dbReference>
<protein>
    <submittedName>
        <fullName evidence="3">3'3'-cGAMP-specific phosphodiesterase 3</fullName>
        <ecNumber evidence="3">3.1.4.-</ecNumber>
    </submittedName>
</protein>
<comment type="caution">
    <text evidence="3">The sequence shown here is derived from an EMBL/GenBank/DDBJ whole genome shotgun (WGS) entry which is preliminary data.</text>
</comment>
<accession>A0ABM8X0H8</accession>
<dbReference type="Proteomes" id="UP000706525">
    <property type="component" value="Unassembled WGS sequence"/>
</dbReference>
<feature type="domain" description="HD-GYP" evidence="2">
    <location>
        <begin position="227"/>
        <end position="430"/>
    </location>
</feature>
<dbReference type="Pfam" id="PF13487">
    <property type="entry name" value="HD_5"/>
    <property type="match status" value="1"/>
</dbReference>
<dbReference type="InterPro" id="IPR016032">
    <property type="entry name" value="Sig_transdc_resp-reg_C-effctor"/>
</dbReference>
<dbReference type="CDD" id="cd06170">
    <property type="entry name" value="LuxR_C_like"/>
    <property type="match status" value="1"/>
</dbReference>
<evidence type="ECO:0000259" key="2">
    <source>
        <dbReference type="PROSITE" id="PS51832"/>
    </source>
</evidence>
<dbReference type="Gene3D" id="1.10.10.10">
    <property type="entry name" value="Winged helix-like DNA-binding domain superfamily/Winged helix DNA-binding domain"/>
    <property type="match status" value="1"/>
</dbReference>
<dbReference type="InterPro" id="IPR037522">
    <property type="entry name" value="HD_GYP_dom"/>
</dbReference>
<dbReference type="GO" id="GO:0016787">
    <property type="term" value="F:hydrolase activity"/>
    <property type="evidence" value="ECO:0007669"/>
    <property type="project" value="UniProtKB-KW"/>
</dbReference>
<dbReference type="PROSITE" id="PS50043">
    <property type="entry name" value="HTH_LUXR_2"/>
    <property type="match status" value="1"/>
</dbReference>